<dbReference type="GO" id="GO:0008168">
    <property type="term" value="F:methyltransferase activity"/>
    <property type="evidence" value="ECO:0007669"/>
    <property type="project" value="UniProtKB-KW"/>
</dbReference>
<comment type="caution">
    <text evidence="5">The sequence shown here is derived from an EMBL/GenBank/DDBJ whole genome shotgun (WGS) entry which is preliminary data.</text>
</comment>
<keyword evidence="3" id="KW-0949">S-adenosyl-L-methionine</keyword>
<evidence type="ECO:0000313" key="5">
    <source>
        <dbReference type="EMBL" id="MBO0417980.1"/>
    </source>
</evidence>
<dbReference type="Pfam" id="PF08241">
    <property type="entry name" value="Methyltransf_11"/>
    <property type="match status" value="1"/>
</dbReference>
<accession>A0ABS3GTU2</accession>
<dbReference type="CDD" id="cd02440">
    <property type="entry name" value="AdoMet_MTases"/>
    <property type="match status" value="1"/>
</dbReference>
<evidence type="ECO:0000256" key="1">
    <source>
        <dbReference type="ARBA" id="ARBA00022603"/>
    </source>
</evidence>
<dbReference type="GO" id="GO:0032259">
    <property type="term" value="P:methylation"/>
    <property type="evidence" value="ECO:0007669"/>
    <property type="project" value="UniProtKB-KW"/>
</dbReference>
<dbReference type="PROSITE" id="PS01184">
    <property type="entry name" value="UBIE_2"/>
    <property type="match status" value="1"/>
</dbReference>
<gene>
    <name evidence="5" type="ORF">J1C50_20955</name>
</gene>
<dbReference type="SUPFAM" id="SSF53335">
    <property type="entry name" value="S-adenosyl-L-methionine-dependent methyltransferases"/>
    <property type="match status" value="1"/>
</dbReference>
<dbReference type="InterPro" id="IPR013216">
    <property type="entry name" value="Methyltransf_11"/>
</dbReference>
<dbReference type="EMBL" id="JAFLRD010000023">
    <property type="protein sequence ID" value="MBO0417980.1"/>
    <property type="molecule type" value="Genomic_DNA"/>
</dbReference>
<dbReference type="InterPro" id="IPR050447">
    <property type="entry name" value="Erg6_SMT_methyltransf"/>
</dbReference>
<dbReference type="InterPro" id="IPR023576">
    <property type="entry name" value="UbiE/COQ5_MeTrFase_CS"/>
</dbReference>
<feature type="domain" description="Methyltransferase type 11" evidence="4">
    <location>
        <begin position="49"/>
        <end position="146"/>
    </location>
</feature>
<dbReference type="PANTHER" id="PTHR44068">
    <property type="entry name" value="ZGC:194242"/>
    <property type="match status" value="1"/>
</dbReference>
<keyword evidence="6" id="KW-1185">Reference proteome</keyword>
<evidence type="ECO:0000256" key="3">
    <source>
        <dbReference type="ARBA" id="ARBA00022691"/>
    </source>
</evidence>
<evidence type="ECO:0000256" key="2">
    <source>
        <dbReference type="ARBA" id="ARBA00022679"/>
    </source>
</evidence>
<name>A0ABS3GTU2_9NEIS</name>
<protein>
    <submittedName>
        <fullName evidence="5">Class I SAM-dependent methyltransferase</fullName>
    </submittedName>
</protein>
<organism evidence="5 6">
    <name type="scientific">Chromobacterium haemolyticum</name>
    <dbReference type="NCBI Taxonomy" id="394935"/>
    <lineage>
        <taxon>Bacteria</taxon>
        <taxon>Pseudomonadati</taxon>
        <taxon>Pseudomonadota</taxon>
        <taxon>Betaproteobacteria</taxon>
        <taxon>Neisseriales</taxon>
        <taxon>Chromobacteriaceae</taxon>
        <taxon>Chromobacterium</taxon>
    </lineage>
</organism>
<evidence type="ECO:0000313" key="6">
    <source>
        <dbReference type="Proteomes" id="UP000664349"/>
    </source>
</evidence>
<dbReference type="Proteomes" id="UP000664349">
    <property type="component" value="Unassembled WGS sequence"/>
</dbReference>
<keyword evidence="1 5" id="KW-0489">Methyltransferase</keyword>
<dbReference type="GeneID" id="58561291"/>
<dbReference type="Gene3D" id="3.40.50.150">
    <property type="entry name" value="Vaccinia Virus protein VP39"/>
    <property type="match status" value="1"/>
</dbReference>
<evidence type="ECO:0000259" key="4">
    <source>
        <dbReference type="Pfam" id="PF08241"/>
    </source>
</evidence>
<reference evidence="5 6" key="1">
    <citation type="submission" date="2021-03" db="EMBL/GenBank/DDBJ databases">
        <title>First Case of infection caused by Chromobacterium haemolyticum derived from water in China.</title>
        <authorList>
            <person name="Chen J."/>
            <person name="Liu C."/>
        </authorList>
    </citation>
    <scope>NUCLEOTIDE SEQUENCE [LARGE SCALE GENOMIC DNA]</scope>
    <source>
        <strain evidence="5 6">WJ-5</strain>
    </source>
</reference>
<dbReference type="PANTHER" id="PTHR44068:SF11">
    <property type="entry name" value="GERANYL DIPHOSPHATE 2-C-METHYLTRANSFERASE"/>
    <property type="match status" value="1"/>
</dbReference>
<dbReference type="RefSeq" id="WP_043590866.1">
    <property type="nucleotide sequence ID" value="NZ_AP019312.1"/>
</dbReference>
<dbReference type="InterPro" id="IPR029063">
    <property type="entry name" value="SAM-dependent_MTases_sf"/>
</dbReference>
<sequence length="232" mass="26789">MQNTFPFVEETRFGNWFLNTATWKVHVLRRALNDLERMMPPRRAFARVLDVGCGFGHSFDELARRFAPDEIVALDADPAIEQRARPAADRCARKVTLAFGNASRMEYADESFDMVYCHQSFHHLVEQEAAMREFFRVLKPGGVLLFAESTRRYIHSLPIRLLFRHPMEIQKTADEYLGLLRGAGFDLPDARVSMPYLWWSRPDLGALEWFGFKVPQKREETLVNAVAIKPAV</sequence>
<keyword evidence="2" id="KW-0808">Transferase</keyword>
<proteinExistence type="predicted"/>